<dbReference type="Gene3D" id="2.40.33.20">
    <property type="entry name" value="PK beta-barrel domain-like"/>
    <property type="match status" value="1"/>
</dbReference>
<dbReference type="GO" id="GO:0030151">
    <property type="term" value="F:molybdenum ion binding"/>
    <property type="evidence" value="ECO:0007669"/>
    <property type="project" value="InterPro"/>
</dbReference>
<sequence>MVGRVEQLWRFPVKSMGGTRVDAVHVDLHGVHADRLWAVRDLERDITASARKVPALLGFSARYAAEPGPDAGPGNVPEVIVTTPDGVELSSSDPELDRRLSELLGREVKMTALPARADTSLHRLSVRQTRANYSPTEVRRDFGLSESEALPDTSLFSTRQMLTLARYATPPGTFVDLSPVHVLSTTSLATLSEGSEGGASGAPYDVRRFRPNVLVALDDAAGGYPEAGWVGGDVEFGSVTLRITNPTIRCVVPTRPQPGLELDRGLTRRLAESTDRFLGVYADVATPGVVRVGDPVRVRMAAPPNAARRVAAAAGRTAMRQMQRVLEATVLRER</sequence>
<protein>
    <recommendedName>
        <fullName evidence="1">MOSC domain-containing protein</fullName>
    </recommendedName>
</protein>
<feature type="domain" description="MOSC" evidence="1">
    <location>
        <begin position="136"/>
        <end position="299"/>
    </location>
</feature>
<reference evidence="2 3" key="1">
    <citation type="submission" date="2019-11" db="EMBL/GenBank/DDBJ databases">
        <authorList>
            <person name="Holert J."/>
        </authorList>
    </citation>
    <scope>NUCLEOTIDE SEQUENCE [LARGE SCALE GENOMIC DNA]</scope>
    <source>
        <strain evidence="2">BC8_1</strain>
    </source>
</reference>
<dbReference type="InterPro" id="IPR005303">
    <property type="entry name" value="MOCOS_middle"/>
</dbReference>
<dbReference type="Pfam" id="PF03473">
    <property type="entry name" value="MOSC"/>
    <property type="match status" value="1"/>
</dbReference>
<name>A0A5S9PEA3_MYCVN</name>
<proteinExistence type="predicted"/>
<dbReference type="SUPFAM" id="SSF50800">
    <property type="entry name" value="PK beta-barrel domain-like"/>
    <property type="match status" value="1"/>
</dbReference>
<dbReference type="Pfam" id="PF03476">
    <property type="entry name" value="MOSC_N"/>
    <property type="match status" value="1"/>
</dbReference>
<dbReference type="Proteomes" id="UP000430146">
    <property type="component" value="Unassembled WGS sequence"/>
</dbReference>
<evidence type="ECO:0000313" key="2">
    <source>
        <dbReference type="EMBL" id="CAA0102222.1"/>
    </source>
</evidence>
<dbReference type="InterPro" id="IPR011037">
    <property type="entry name" value="Pyrv_Knase-like_insert_dom_sf"/>
</dbReference>
<dbReference type="EMBL" id="CACSIP010000008">
    <property type="protein sequence ID" value="CAA0102222.1"/>
    <property type="molecule type" value="Genomic_DNA"/>
</dbReference>
<dbReference type="AlphaFoldDB" id="A0A5S9PEA3"/>
<keyword evidence="3" id="KW-1185">Reference proteome</keyword>
<dbReference type="OrthoDB" id="9793178at2"/>
<evidence type="ECO:0000259" key="1">
    <source>
        <dbReference type="PROSITE" id="PS51340"/>
    </source>
</evidence>
<dbReference type="GO" id="GO:0030170">
    <property type="term" value="F:pyridoxal phosphate binding"/>
    <property type="evidence" value="ECO:0007669"/>
    <property type="project" value="InterPro"/>
</dbReference>
<organism evidence="2 3">
    <name type="scientific">Mycolicibacterium vanbaalenii</name>
    <name type="common">Mycobacterium vanbaalenii</name>
    <dbReference type="NCBI Taxonomy" id="110539"/>
    <lineage>
        <taxon>Bacteria</taxon>
        <taxon>Bacillati</taxon>
        <taxon>Actinomycetota</taxon>
        <taxon>Actinomycetes</taxon>
        <taxon>Mycobacteriales</taxon>
        <taxon>Mycobacteriaceae</taxon>
        <taxon>Mycolicibacterium</taxon>
    </lineage>
</organism>
<dbReference type="GO" id="GO:0003824">
    <property type="term" value="F:catalytic activity"/>
    <property type="evidence" value="ECO:0007669"/>
    <property type="project" value="InterPro"/>
</dbReference>
<dbReference type="PROSITE" id="PS51340">
    <property type="entry name" value="MOSC"/>
    <property type="match status" value="1"/>
</dbReference>
<gene>
    <name evidence="2" type="ORF">AELLOGFF_03416</name>
</gene>
<accession>A0A5S9PEA3</accession>
<dbReference type="InterPro" id="IPR005302">
    <property type="entry name" value="MoCF_Sase_C"/>
</dbReference>
<evidence type="ECO:0000313" key="3">
    <source>
        <dbReference type="Proteomes" id="UP000430146"/>
    </source>
</evidence>